<feature type="compositionally biased region" description="Polar residues" evidence="1">
    <location>
        <begin position="466"/>
        <end position="483"/>
    </location>
</feature>
<proteinExistence type="predicted"/>
<evidence type="ECO:0000313" key="2">
    <source>
        <dbReference type="EMBL" id="AWT26642.1"/>
    </source>
</evidence>
<evidence type="ECO:0000313" key="3">
    <source>
        <dbReference type="Proteomes" id="UP000247696"/>
    </source>
</evidence>
<keyword evidence="3" id="KW-1185">Reference proteome</keyword>
<feature type="compositionally biased region" description="Low complexity" evidence="1">
    <location>
        <begin position="551"/>
        <end position="562"/>
    </location>
</feature>
<accession>A0A2Z3YPG4</accession>
<feature type="compositionally biased region" description="Low complexity" evidence="1">
    <location>
        <begin position="588"/>
        <end position="599"/>
    </location>
</feature>
<feature type="region of interest" description="Disordered" evidence="1">
    <location>
        <begin position="343"/>
        <end position="625"/>
    </location>
</feature>
<feature type="compositionally biased region" description="Low complexity" evidence="1">
    <location>
        <begin position="533"/>
        <end position="543"/>
    </location>
</feature>
<dbReference type="EMBL" id="CP024988">
    <property type="protein sequence ID" value="AWT26642.1"/>
    <property type="molecule type" value="Genomic_DNA"/>
</dbReference>
<feature type="compositionally biased region" description="Low complexity" evidence="1">
    <location>
        <begin position="419"/>
        <end position="449"/>
    </location>
</feature>
<feature type="compositionally biased region" description="Low complexity" evidence="1">
    <location>
        <begin position="501"/>
        <end position="511"/>
    </location>
</feature>
<protein>
    <recommendedName>
        <fullName evidence="4">PPE family domain-containing protein</fullName>
    </recommendedName>
</protein>
<evidence type="ECO:0000256" key="1">
    <source>
        <dbReference type="SAM" id="MobiDB-lite"/>
    </source>
</evidence>
<dbReference type="Proteomes" id="UP000247696">
    <property type="component" value="Chromosome"/>
</dbReference>
<reference evidence="3" key="1">
    <citation type="submission" date="2017-11" db="EMBL/GenBank/DDBJ databases">
        <title>Otitis media/interna in a cat caused by the recently described species Corynebacterium provencense.</title>
        <authorList>
            <person name="Kittl S."/>
            <person name="Brodard I."/>
            <person name="Rychener L."/>
            <person name="Jores J."/>
            <person name="Roosje P."/>
            <person name="Gobeli Brawand S."/>
        </authorList>
    </citation>
    <scope>NUCLEOTIDE SEQUENCE [LARGE SCALE GENOMIC DNA]</scope>
    <source>
        <strain evidence="3">17KM38</strain>
    </source>
</reference>
<sequence length="645" mass="63809">MISFDWLSMSEISDLISGASYRINSESLPALGVGGFTSSPALATVASQYASYLTGHPGSLATATASLMAEIDFLHSTLGSLTDALRCQEENSAEAFDRTTRVTQGPAECRVFTMSTRNDVPVTDLGYIPPVAAAEAASQLKALTAMFVGDDSSILAASGHWMSTGARITAAVESLQRAAAILAATTRGSAFENATASIESTVARGTVIAANAVAMGRAMAELPPIRTAALTRLLSLEAEAEARTAAVAATAALDPAAAVAGKAAAEAATRADVAAFVTGFLQPALDTARPPVTNLGTEPVGHHGGGMLGTGTPESTNLSAMPTTVSAGVAADGHTATVMPYTRDVPQAGNPGTMTAGAHTGNLEPRGTTPVNGNGTTGTPGGHLSPPAVSPQTTGQDGRSTVVPSGTRPTTPPAPLDRTTAPATTVNTATAGTRGTAGTTTTPVTPTTGSPGGAGQYNPGVVPGQRGNSPSTTGTNNGMNRVTQPLLPRALAGAGHTAPVNGGTTTTPGNGSAPRNNPVGAGALSTARGPVSGTPGTAVSAPGTPTPGTPPHAAAGHGTAPAPGVPGAPGTSGNRQPGSAGGPGAVGTGTPVTGTRAGRQPSTSPFTATGRTSGRKGRNRRDPVRTYFLKQFLGRDTGTVKPVIR</sequence>
<organism evidence="2 3">
    <name type="scientific">Corynebacterium provencense</name>
    <dbReference type="NCBI Taxonomy" id="1737425"/>
    <lineage>
        <taxon>Bacteria</taxon>
        <taxon>Bacillati</taxon>
        <taxon>Actinomycetota</taxon>
        <taxon>Actinomycetes</taxon>
        <taxon>Mycobacteriales</taxon>
        <taxon>Corynebacteriaceae</taxon>
        <taxon>Corynebacterium</taxon>
    </lineage>
</organism>
<evidence type="ECO:0008006" key="4">
    <source>
        <dbReference type="Google" id="ProtNLM"/>
    </source>
</evidence>
<feature type="compositionally biased region" description="Polar residues" evidence="1">
    <location>
        <begin position="600"/>
        <end position="612"/>
    </location>
</feature>
<gene>
    <name evidence="2" type="ORF">Csp1_18690</name>
</gene>
<dbReference type="STRING" id="1737425.GCA_900049755_01005"/>
<feature type="compositionally biased region" description="Polar residues" evidence="1">
    <location>
        <begin position="390"/>
        <end position="409"/>
    </location>
</feature>
<dbReference type="KEGG" id="cpre:Csp1_18690"/>
<dbReference type="AlphaFoldDB" id="A0A2Z3YPG4"/>
<name>A0A2Z3YPG4_9CORY</name>